<evidence type="ECO:0000313" key="4">
    <source>
        <dbReference type="Proteomes" id="UP001154420"/>
    </source>
</evidence>
<keyword evidence="4" id="KW-1185">Reference proteome</keyword>
<keyword evidence="2" id="KW-0472">Membrane</keyword>
<gene>
    <name evidence="3" type="ORF">D5281_23550</name>
</gene>
<dbReference type="AlphaFoldDB" id="A0A9X5BKF8"/>
<evidence type="ECO:0000313" key="3">
    <source>
        <dbReference type="EMBL" id="NBJ95418.1"/>
    </source>
</evidence>
<feature type="region of interest" description="Disordered" evidence="1">
    <location>
        <begin position="338"/>
        <end position="364"/>
    </location>
</feature>
<protein>
    <submittedName>
        <fullName evidence="3">Uncharacterized protein</fullName>
    </submittedName>
</protein>
<name>A0A9X5BKF8_9FIRM</name>
<sequence>MKSEDISDALGLVDESMISHALMVRRKKKKLRSKRNNIWIMRYAAAAGLCLVCAGVAAIWSVLRHEPESDLPQNGYWVQEQPIQESPEPEMPEQFAPISSLLASNSGNFMAQQTEKYAAVPIEQYSGFYTEVPSAGSSVLAESMGKSIDNTGEWHYVSGHSDLQYLIRNDGQESSLWKFQCFDSGEYPYDDVLKLVYQIDSADAITEIEVAPARMDNTDAGKKIQEEVGTRKITDRAAIETIYEMLSGMTCYGSGQWERIDYGDVEAAGDGQTPSHEAVRLGRYLSITTDYGNVIDGLKYTAVSDMFYEFSGIAYSPLTEEQAASICEIIGIMEYEGEDRQSHDVKTEDAQQEKENSDDGAGTALLENTNTDVSLEYVTELQTKVSSAMMNHEMPFVISSSVYENPYRLHVVVTSNAEEDLQRLRDLDTIGGVLEIEYVPENTNSRHDLYEQKN</sequence>
<comment type="caution">
    <text evidence="3">The sequence shown here is derived from an EMBL/GenBank/DDBJ whole genome shotgun (WGS) entry which is preliminary data.</text>
</comment>
<dbReference type="OrthoDB" id="9809494at2"/>
<accession>A0A9X5BKF8</accession>
<dbReference type="Proteomes" id="UP001154420">
    <property type="component" value="Unassembled WGS sequence"/>
</dbReference>
<keyword evidence="2" id="KW-1133">Transmembrane helix</keyword>
<reference evidence="3" key="1">
    <citation type="submission" date="2018-09" db="EMBL/GenBank/DDBJ databases">
        <title>Murine metabolic-syndrome-specific gut microbial biobank.</title>
        <authorList>
            <person name="Liu C."/>
        </authorList>
    </citation>
    <scope>NUCLEOTIDE SEQUENCE</scope>
    <source>
        <strain evidence="3">D42-62</strain>
    </source>
</reference>
<feature type="compositionally biased region" description="Basic and acidic residues" evidence="1">
    <location>
        <begin position="338"/>
        <end position="357"/>
    </location>
</feature>
<dbReference type="RefSeq" id="WP_160562310.1">
    <property type="nucleotide sequence ID" value="NZ_QZDT01000090.1"/>
</dbReference>
<keyword evidence="2" id="KW-0812">Transmembrane</keyword>
<evidence type="ECO:0000256" key="2">
    <source>
        <dbReference type="SAM" id="Phobius"/>
    </source>
</evidence>
<organism evidence="3 4">
    <name type="scientific">Parablautia muri</name>
    <dbReference type="NCBI Taxonomy" id="2320879"/>
    <lineage>
        <taxon>Bacteria</taxon>
        <taxon>Bacillati</taxon>
        <taxon>Bacillota</taxon>
        <taxon>Clostridia</taxon>
        <taxon>Lachnospirales</taxon>
        <taxon>Lachnospiraceae</taxon>
        <taxon>Parablautia</taxon>
    </lineage>
</organism>
<dbReference type="EMBL" id="QZDT01000090">
    <property type="protein sequence ID" value="NBJ95418.1"/>
    <property type="molecule type" value="Genomic_DNA"/>
</dbReference>
<evidence type="ECO:0000256" key="1">
    <source>
        <dbReference type="SAM" id="MobiDB-lite"/>
    </source>
</evidence>
<proteinExistence type="predicted"/>
<feature type="transmembrane region" description="Helical" evidence="2">
    <location>
        <begin position="39"/>
        <end position="63"/>
    </location>
</feature>